<dbReference type="AlphaFoldDB" id="A0AA35RAN0"/>
<sequence>MAGGGIGVERIFPLYSPLIDSLEVTRRGAVRRAKLYYLRGLQGRAARIKEKTVPRRPRGPSAS</sequence>
<evidence type="ECO:0000256" key="3">
    <source>
        <dbReference type="ARBA" id="ARBA00023274"/>
    </source>
</evidence>
<keyword evidence="7" id="KW-1185">Reference proteome</keyword>
<dbReference type="EMBL" id="CASHTH010000776">
    <property type="protein sequence ID" value="CAI8007462.1"/>
    <property type="molecule type" value="Genomic_DNA"/>
</dbReference>
<dbReference type="InterPro" id="IPR038657">
    <property type="entry name" value="Ribosomal_bL19_sf"/>
</dbReference>
<dbReference type="PROSITE" id="PS01015">
    <property type="entry name" value="RIBOSOMAL_L19"/>
    <property type="match status" value="1"/>
</dbReference>
<evidence type="ECO:0000313" key="7">
    <source>
        <dbReference type="Proteomes" id="UP001174909"/>
    </source>
</evidence>
<reference evidence="6" key="1">
    <citation type="submission" date="2023-03" db="EMBL/GenBank/DDBJ databases">
        <authorList>
            <person name="Steffen K."/>
            <person name="Cardenas P."/>
        </authorList>
    </citation>
    <scope>NUCLEOTIDE SEQUENCE</scope>
</reference>
<dbReference type="Gene3D" id="2.30.30.790">
    <property type="match status" value="1"/>
</dbReference>
<comment type="caution">
    <text evidence="6">The sequence shown here is derived from an EMBL/GenBank/DDBJ whole genome shotgun (WGS) entry which is preliminary data.</text>
</comment>
<dbReference type="GO" id="GO:0022625">
    <property type="term" value="C:cytosolic large ribosomal subunit"/>
    <property type="evidence" value="ECO:0007669"/>
    <property type="project" value="TreeGrafter"/>
</dbReference>
<keyword evidence="2 6" id="KW-0689">Ribosomal protein</keyword>
<protein>
    <recommendedName>
        <fullName evidence="4">Large ribosomal subunit protein bL19m</fullName>
    </recommendedName>
    <alternativeName>
        <fullName evidence="5">39S ribosomal protein L19, mitochondrial</fullName>
    </alternativeName>
</protein>
<dbReference type="GO" id="GO:0003735">
    <property type="term" value="F:structural constituent of ribosome"/>
    <property type="evidence" value="ECO:0007669"/>
    <property type="project" value="InterPro"/>
</dbReference>
<dbReference type="InterPro" id="IPR001857">
    <property type="entry name" value="Ribosomal_bL19"/>
</dbReference>
<organism evidence="6 7">
    <name type="scientific">Geodia barretti</name>
    <name type="common">Barrett's horny sponge</name>
    <dbReference type="NCBI Taxonomy" id="519541"/>
    <lineage>
        <taxon>Eukaryota</taxon>
        <taxon>Metazoa</taxon>
        <taxon>Porifera</taxon>
        <taxon>Demospongiae</taxon>
        <taxon>Heteroscleromorpha</taxon>
        <taxon>Tetractinellida</taxon>
        <taxon>Astrophorina</taxon>
        <taxon>Geodiidae</taxon>
        <taxon>Geodia</taxon>
    </lineage>
</organism>
<dbReference type="PANTHER" id="PTHR15680:SF9">
    <property type="entry name" value="LARGE RIBOSOMAL SUBUNIT PROTEIN BL19M"/>
    <property type="match status" value="1"/>
</dbReference>
<dbReference type="PANTHER" id="PTHR15680">
    <property type="entry name" value="RIBOSOMAL PROTEIN L19"/>
    <property type="match status" value="1"/>
</dbReference>
<evidence type="ECO:0000256" key="1">
    <source>
        <dbReference type="ARBA" id="ARBA00005781"/>
    </source>
</evidence>
<accession>A0AA35RAN0</accession>
<dbReference type="Proteomes" id="UP001174909">
    <property type="component" value="Unassembled WGS sequence"/>
</dbReference>
<evidence type="ECO:0000256" key="2">
    <source>
        <dbReference type="ARBA" id="ARBA00022980"/>
    </source>
</evidence>
<dbReference type="GO" id="GO:0006412">
    <property type="term" value="P:translation"/>
    <property type="evidence" value="ECO:0007669"/>
    <property type="project" value="InterPro"/>
</dbReference>
<name>A0AA35RAN0_GEOBA</name>
<proteinExistence type="inferred from homology"/>
<dbReference type="InterPro" id="IPR008991">
    <property type="entry name" value="Translation_prot_SH3-like_sf"/>
</dbReference>
<gene>
    <name evidence="6" type="ORF">GBAR_LOCUS5216</name>
</gene>
<dbReference type="InterPro" id="IPR018257">
    <property type="entry name" value="Ribosomal_bL19_CS"/>
</dbReference>
<evidence type="ECO:0000313" key="6">
    <source>
        <dbReference type="EMBL" id="CAI8007462.1"/>
    </source>
</evidence>
<dbReference type="SUPFAM" id="SSF50104">
    <property type="entry name" value="Translation proteins SH3-like domain"/>
    <property type="match status" value="1"/>
</dbReference>
<comment type="similarity">
    <text evidence="1">Belongs to the bacterial ribosomal protein bL19 family.</text>
</comment>
<evidence type="ECO:0000256" key="4">
    <source>
        <dbReference type="ARBA" id="ARBA00035288"/>
    </source>
</evidence>
<keyword evidence="3" id="KW-0687">Ribonucleoprotein</keyword>
<evidence type="ECO:0000256" key="5">
    <source>
        <dbReference type="ARBA" id="ARBA00035359"/>
    </source>
</evidence>
<dbReference type="Pfam" id="PF01245">
    <property type="entry name" value="Ribosomal_L19"/>
    <property type="match status" value="1"/>
</dbReference>